<sequence length="30" mass="3504">IIQLYFSVYKGETSQLLTSYTYLPQTTKCN</sequence>
<proteinExistence type="predicted"/>
<accession>A0A453N4Y2</accession>
<evidence type="ECO:0000313" key="1">
    <source>
        <dbReference type="EnsemblPlants" id="AET6Gv20235400.48"/>
    </source>
</evidence>
<reference evidence="2" key="1">
    <citation type="journal article" date="2014" name="Science">
        <title>Ancient hybridizations among the ancestral genomes of bread wheat.</title>
        <authorList>
            <consortium name="International Wheat Genome Sequencing Consortium,"/>
            <person name="Marcussen T."/>
            <person name="Sandve S.R."/>
            <person name="Heier L."/>
            <person name="Spannagl M."/>
            <person name="Pfeifer M."/>
            <person name="Jakobsen K.S."/>
            <person name="Wulff B.B."/>
            <person name="Steuernagel B."/>
            <person name="Mayer K.F."/>
            <person name="Olsen O.A."/>
        </authorList>
    </citation>
    <scope>NUCLEOTIDE SEQUENCE [LARGE SCALE GENOMIC DNA]</scope>
    <source>
        <strain evidence="2">cv. AL8/78</strain>
    </source>
</reference>
<reference evidence="1" key="4">
    <citation type="submission" date="2019-03" db="UniProtKB">
        <authorList>
            <consortium name="EnsemblPlants"/>
        </authorList>
    </citation>
    <scope>IDENTIFICATION</scope>
</reference>
<reference evidence="1" key="5">
    <citation type="journal article" date="2021" name="G3 (Bethesda)">
        <title>Aegilops tauschii genome assembly Aet v5.0 features greater sequence contiguity and improved annotation.</title>
        <authorList>
            <person name="Wang L."/>
            <person name="Zhu T."/>
            <person name="Rodriguez J.C."/>
            <person name="Deal K.R."/>
            <person name="Dubcovsky J."/>
            <person name="McGuire P.E."/>
            <person name="Lux T."/>
            <person name="Spannagl M."/>
            <person name="Mayer K.F.X."/>
            <person name="Baldrich P."/>
            <person name="Meyers B.C."/>
            <person name="Huo N."/>
            <person name="Gu Y.Q."/>
            <person name="Zhou H."/>
            <person name="Devos K.M."/>
            <person name="Bennetzen J.L."/>
            <person name="Unver T."/>
            <person name="Budak H."/>
            <person name="Gulick P.J."/>
            <person name="Galiba G."/>
            <person name="Kalapos B."/>
            <person name="Nelson D.R."/>
            <person name="Li P."/>
            <person name="You F.M."/>
            <person name="Luo M.C."/>
            <person name="Dvorak J."/>
        </authorList>
    </citation>
    <scope>NUCLEOTIDE SEQUENCE [LARGE SCALE GENOMIC DNA]</scope>
    <source>
        <strain evidence="1">cv. AL8/78</strain>
    </source>
</reference>
<dbReference type="Proteomes" id="UP000015105">
    <property type="component" value="Chromosome 6D"/>
</dbReference>
<protein>
    <submittedName>
        <fullName evidence="1">Uncharacterized protein</fullName>
    </submittedName>
</protein>
<dbReference type="AlphaFoldDB" id="A0A453N4Y2"/>
<dbReference type="Gramene" id="AET6Gv20235400.48">
    <property type="protein sequence ID" value="AET6Gv20235400.48"/>
    <property type="gene ID" value="AET6Gv20235400"/>
</dbReference>
<dbReference type="EnsemblPlants" id="AET6Gv20235400.48">
    <property type="protein sequence ID" value="AET6Gv20235400.48"/>
    <property type="gene ID" value="AET6Gv20235400"/>
</dbReference>
<evidence type="ECO:0000313" key="2">
    <source>
        <dbReference type="Proteomes" id="UP000015105"/>
    </source>
</evidence>
<reference evidence="1" key="3">
    <citation type="journal article" date="2017" name="Nature">
        <title>Genome sequence of the progenitor of the wheat D genome Aegilops tauschii.</title>
        <authorList>
            <person name="Luo M.C."/>
            <person name="Gu Y.Q."/>
            <person name="Puiu D."/>
            <person name="Wang H."/>
            <person name="Twardziok S.O."/>
            <person name="Deal K.R."/>
            <person name="Huo N."/>
            <person name="Zhu T."/>
            <person name="Wang L."/>
            <person name="Wang Y."/>
            <person name="McGuire P.E."/>
            <person name="Liu S."/>
            <person name="Long H."/>
            <person name="Ramasamy R.K."/>
            <person name="Rodriguez J.C."/>
            <person name="Van S.L."/>
            <person name="Yuan L."/>
            <person name="Wang Z."/>
            <person name="Xia Z."/>
            <person name="Xiao L."/>
            <person name="Anderson O.D."/>
            <person name="Ouyang S."/>
            <person name="Liang Y."/>
            <person name="Zimin A.V."/>
            <person name="Pertea G."/>
            <person name="Qi P."/>
            <person name="Bennetzen J.L."/>
            <person name="Dai X."/>
            <person name="Dawson M.W."/>
            <person name="Muller H.G."/>
            <person name="Kugler K."/>
            <person name="Rivarola-Duarte L."/>
            <person name="Spannagl M."/>
            <person name="Mayer K.F.X."/>
            <person name="Lu F.H."/>
            <person name="Bevan M.W."/>
            <person name="Leroy P."/>
            <person name="Li P."/>
            <person name="You F.M."/>
            <person name="Sun Q."/>
            <person name="Liu Z."/>
            <person name="Lyons E."/>
            <person name="Wicker T."/>
            <person name="Salzberg S.L."/>
            <person name="Devos K.M."/>
            <person name="Dvorak J."/>
        </authorList>
    </citation>
    <scope>NUCLEOTIDE SEQUENCE [LARGE SCALE GENOMIC DNA]</scope>
    <source>
        <strain evidence="1">cv. AL8/78</strain>
    </source>
</reference>
<keyword evidence="2" id="KW-1185">Reference proteome</keyword>
<name>A0A453N4Y2_AEGTS</name>
<organism evidence="1 2">
    <name type="scientific">Aegilops tauschii subsp. strangulata</name>
    <name type="common">Goatgrass</name>
    <dbReference type="NCBI Taxonomy" id="200361"/>
    <lineage>
        <taxon>Eukaryota</taxon>
        <taxon>Viridiplantae</taxon>
        <taxon>Streptophyta</taxon>
        <taxon>Embryophyta</taxon>
        <taxon>Tracheophyta</taxon>
        <taxon>Spermatophyta</taxon>
        <taxon>Magnoliopsida</taxon>
        <taxon>Liliopsida</taxon>
        <taxon>Poales</taxon>
        <taxon>Poaceae</taxon>
        <taxon>BOP clade</taxon>
        <taxon>Pooideae</taxon>
        <taxon>Triticodae</taxon>
        <taxon>Triticeae</taxon>
        <taxon>Triticinae</taxon>
        <taxon>Aegilops</taxon>
    </lineage>
</organism>
<reference evidence="2" key="2">
    <citation type="journal article" date="2017" name="Nat. Plants">
        <title>The Aegilops tauschii genome reveals multiple impacts of transposons.</title>
        <authorList>
            <person name="Zhao G."/>
            <person name="Zou C."/>
            <person name="Li K."/>
            <person name="Wang K."/>
            <person name="Li T."/>
            <person name="Gao L."/>
            <person name="Zhang X."/>
            <person name="Wang H."/>
            <person name="Yang Z."/>
            <person name="Liu X."/>
            <person name="Jiang W."/>
            <person name="Mao L."/>
            <person name="Kong X."/>
            <person name="Jiao Y."/>
            <person name="Jia J."/>
        </authorList>
    </citation>
    <scope>NUCLEOTIDE SEQUENCE [LARGE SCALE GENOMIC DNA]</scope>
    <source>
        <strain evidence="2">cv. AL8/78</strain>
    </source>
</reference>